<dbReference type="Proteomes" id="UP000054988">
    <property type="component" value="Unassembled WGS sequence"/>
</dbReference>
<dbReference type="InterPro" id="IPR036855">
    <property type="entry name" value="Znf_CCCH_sf"/>
</dbReference>
<evidence type="ECO:0000256" key="4">
    <source>
        <dbReference type="ARBA" id="ARBA00022833"/>
    </source>
</evidence>
<dbReference type="PROSITE" id="PS00518">
    <property type="entry name" value="ZF_RING_1"/>
    <property type="match status" value="1"/>
</dbReference>
<dbReference type="SMART" id="SM00184">
    <property type="entry name" value="RING"/>
    <property type="match status" value="1"/>
</dbReference>
<keyword evidence="4 5" id="KW-0862">Zinc</keyword>
<organism evidence="9 10">
    <name type="scientific">Moniliophthora roreri</name>
    <name type="common">Frosty pod rot fungus</name>
    <name type="synonym">Monilia roreri</name>
    <dbReference type="NCBI Taxonomy" id="221103"/>
    <lineage>
        <taxon>Eukaryota</taxon>
        <taxon>Fungi</taxon>
        <taxon>Dikarya</taxon>
        <taxon>Basidiomycota</taxon>
        <taxon>Agaricomycotina</taxon>
        <taxon>Agaricomycetes</taxon>
        <taxon>Agaricomycetidae</taxon>
        <taxon>Agaricales</taxon>
        <taxon>Marasmiineae</taxon>
        <taxon>Marasmiaceae</taxon>
        <taxon>Moniliophthora</taxon>
    </lineage>
</organism>
<dbReference type="InterPro" id="IPR013083">
    <property type="entry name" value="Znf_RING/FYVE/PHD"/>
</dbReference>
<dbReference type="InterPro" id="IPR000571">
    <property type="entry name" value="Znf_CCCH"/>
</dbReference>
<protein>
    <recommendedName>
        <fullName evidence="11">RING-type E3 ubiquitin transferase</fullName>
    </recommendedName>
</protein>
<evidence type="ECO:0000259" key="7">
    <source>
        <dbReference type="PROSITE" id="PS50089"/>
    </source>
</evidence>
<accession>A0A0W0FZE7</accession>
<evidence type="ECO:0000256" key="5">
    <source>
        <dbReference type="PROSITE-ProRule" id="PRU00723"/>
    </source>
</evidence>
<dbReference type="GO" id="GO:0000209">
    <property type="term" value="P:protein polyubiquitination"/>
    <property type="evidence" value="ECO:0007669"/>
    <property type="project" value="InterPro"/>
</dbReference>
<evidence type="ECO:0000313" key="9">
    <source>
        <dbReference type="EMBL" id="KTB41695.1"/>
    </source>
</evidence>
<feature type="domain" description="C3H1-type" evidence="8">
    <location>
        <begin position="54"/>
        <end position="81"/>
    </location>
</feature>
<feature type="compositionally biased region" description="Acidic residues" evidence="6">
    <location>
        <begin position="480"/>
        <end position="489"/>
    </location>
</feature>
<dbReference type="InterPro" id="IPR001841">
    <property type="entry name" value="Znf_RING"/>
</dbReference>
<feature type="domain" description="C3H1-type" evidence="8">
    <location>
        <begin position="184"/>
        <end position="219"/>
    </location>
</feature>
<dbReference type="SMART" id="SM00356">
    <property type="entry name" value="ZnF_C3H1"/>
    <property type="match status" value="3"/>
</dbReference>
<evidence type="ECO:0000259" key="8">
    <source>
        <dbReference type="PROSITE" id="PS50103"/>
    </source>
</evidence>
<sequence length="546" mass="61045">MASITEDRPSTSKPRGICKYYQHPRGCFNGRSCKFLHGNPEDSNQGVNTRLTPYDQSKTCRYFAKGFCKRADKCWFRHTIPASSEVNPVGKEVDEVDPVDELCSICFEKPCLYGLLTGCNHVFCITCIKQWRDPVAKSADVVDSGVHKKCPMCRTPSKFITPSSLFFKSDDPRKDEIISQYKQSMARIPCRYFTKSMAKDKKDPFCPFGKDCFYQHLNDDGTPFVFSEGVDESMRRYQRRMRTPFSADSLFADIFETIRRDNNARSLDWINRLLEEPQLGRLQNTLQAVRNSLQQLEIAAESGPSSGGTTTRNDPPLNVVIAPELIPDANEWTVDDADGPHWDDRIPGPLSFTFSLNDSRPHPWMPNSWRSWGAVNDDDDDDDNDNDNDIPPPLEAIPGINNASQARQNRTSPRVNDVSESGSSIPSLRDVADTDSDWSTTDDEEETAGTSVRCFMGPSPSLEQNGDTDDASDGMPPLEDISDSDQEDAQSERGSSPYSSSRSSPEPARPPPFVTDGRGRVIGASENSNDSDARRSFLSRVMDALF</sequence>
<keyword evidence="1" id="KW-0808">Transferase</keyword>
<dbReference type="Gene3D" id="3.30.40.10">
    <property type="entry name" value="Zinc/RING finger domain, C3HC4 (zinc finger)"/>
    <property type="match status" value="1"/>
</dbReference>
<feature type="region of interest" description="Disordered" evidence="6">
    <location>
        <begin position="366"/>
        <end position="532"/>
    </location>
</feature>
<dbReference type="Pfam" id="PF00097">
    <property type="entry name" value="zf-C3HC4"/>
    <property type="match status" value="1"/>
</dbReference>
<feature type="compositionally biased region" description="Acidic residues" evidence="6">
    <location>
        <begin position="376"/>
        <end position="388"/>
    </location>
</feature>
<name>A0A0W0FZE7_MONRR</name>
<dbReference type="InterPro" id="IPR045072">
    <property type="entry name" value="MKRN-like"/>
</dbReference>
<keyword evidence="3 5" id="KW-0863">Zinc-finger</keyword>
<dbReference type="InterPro" id="IPR017907">
    <property type="entry name" value="Znf_RING_CS"/>
</dbReference>
<dbReference type="EMBL" id="LATX01001438">
    <property type="protein sequence ID" value="KTB41695.1"/>
    <property type="molecule type" value="Genomic_DNA"/>
</dbReference>
<reference evidence="9 10" key="1">
    <citation type="submission" date="2015-12" db="EMBL/GenBank/DDBJ databases">
        <title>Draft genome sequence of Moniliophthora roreri, the causal agent of frosty pod rot of cacao.</title>
        <authorList>
            <person name="Aime M.C."/>
            <person name="Diaz-Valderrama J.R."/>
            <person name="Kijpornyongpan T."/>
            <person name="Phillips-Mora W."/>
        </authorList>
    </citation>
    <scope>NUCLEOTIDE SEQUENCE [LARGE SCALE GENOMIC DNA]</scope>
    <source>
        <strain evidence="9 10">MCA 2952</strain>
    </source>
</reference>
<gene>
    <name evidence="9" type="ORF">WG66_5844</name>
</gene>
<dbReference type="PANTHER" id="PTHR11224">
    <property type="entry name" value="MAKORIN-RELATED"/>
    <property type="match status" value="1"/>
</dbReference>
<dbReference type="PROSITE" id="PS50103">
    <property type="entry name" value="ZF_C3H1"/>
    <property type="match status" value="3"/>
</dbReference>
<feature type="zinc finger region" description="C3H1-type" evidence="5">
    <location>
        <begin position="54"/>
        <end position="81"/>
    </location>
</feature>
<evidence type="ECO:0000256" key="2">
    <source>
        <dbReference type="ARBA" id="ARBA00022723"/>
    </source>
</evidence>
<comment type="caution">
    <text evidence="9">The sequence shown here is derived from an EMBL/GenBank/DDBJ whole genome shotgun (WGS) entry which is preliminary data.</text>
</comment>
<dbReference type="eggNOG" id="KOG1039">
    <property type="taxonomic scope" value="Eukaryota"/>
</dbReference>
<proteinExistence type="predicted"/>
<dbReference type="InterPro" id="IPR018957">
    <property type="entry name" value="Znf_C3HC4_RING-type"/>
</dbReference>
<feature type="compositionally biased region" description="Low complexity" evidence="6">
    <location>
        <begin position="492"/>
        <end position="506"/>
    </location>
</feature>
<evidence type="ECO:0000256" key="1">
    <source>
        <dbReference type="ARBA" id="ARBA00022679"/>
    </source>
</evidence>
<dbReference type="GO" id="GO:0061630">
    <property type="term" value="F:ubiquitin protein ligase activity"/>
    <property type="evidence" value="ECO:0007669"/>
    <property type="project" value="InterPro"/>
</dbReference>
<feature type="compositionally biased region" description="Acidic residues" evidence="6">
    <location>
        <begin position="433"/>
        <end position="447"/>
    </location>
</feature>
<dbReference type="GO" id="GO:0008270">
    <property type="term" value="F:zinc ion binding"/>
    <property type="evidence" value="ECO:0007669"/>
    <property type="project" value="UniProtKB-KW"/>
</dbReference>
<dbReference type="PANTHER" id="PTHR11224:SF59">
    <property type="entry name" value="RING-TYPE E3 UBIQUITIN TRANSFERASE"/>
    <property type="match status" value="1"/>
</dbReference>
<dbReference type="SUPFAM" id="SSF57850">
    <property type="entry name" value="RING/U-box"/>
    <property type="match status" value="1"/>
</dbReference>
<feature type="zinc finger region" description="C3H1-type" evidence="5">
    <location>
        <begin position="184"/>
        <end position="219"/>
    </location>
</feature>
<dbReference type="Gene3D" id="3.30.1370.210">
    <property type="match status" value="1"/>
</dbReference>
<feature type="compositionally biased region" description="Polar residues" evidence="6">
    <location>
        <begin position="401"/>
        <end position="426"/>
    </location>
</feature>
<feature type="domain" description="RING-type" evidence="7">
    <location>
        <begin position="103"/>
        <end position="154"/>
    </location>
</feature>
<evidence type="ECO:0008006" key="11">
    <source>
        <dbReference type="Google" id="ProtNLM"/>
    </source>
</evidence>
<keyword evidence="2 5" id="KW-0479">Metal-binding</keyword>
<feature type="zinc finger region" description="C3H1-type" evidence="5">
    <location>
        <begin position="12"/>
        <end position="40"/>
    </location>
</feature>
<dbReference type="SUPFAM" id="SSF90229">
    <property type="entry name" value="CCCH zinc finger"/>
    <property type="match status" value="2"/>
</dbReference>
<evidence type="ECO:0000313" key="10">
    <source>
        <dbReference type="Proteomes" id="UP000054988"/>
    </source>
</evidence>
<evidence type="ECO:0000256" key="3">
    <source>
        <dbReference type="ARBA" id="ARBA00022771"/>
    </source>
</evidence>
<evidence type="ECO:0000256" key="6">
    <source>
        <dbReference type="SAM" id="MobiDB-lite"/>
    </source>
</evidence>
<feature type="domain" description="C3H1-type" evidence="8">
    <location>
        <begin position="12"/>
        <end position="40"/>
    </location>
</feature>
<dbReference type="AlphaFoldDB" id="A0A0W0FZE7"/>
<dbReference type="PROSITE" id="PS50089">
    <property type="entry name" value="ZF_RING_2"/>
    <property type="match status" value="1"/>
</dbReference>